<name>U7V841_9MICC</name>
<dbReference type="Proteomes" id="UP000017174">
    <property type="component" value="Unassembled WGS sequence"/>
</dbReference>
<comment type="caution">
    <text evidence="1">The sequence shown here is derived from an EMBL/GenBank/DDBJ whole genome shotgun (WGS) entry which is preliminary data.</text>
</comment>
<organism evidence="1 2">
    <name type="scientific">Rothia aeria F0184</name>
    <dbReference type="NCBI Taxonomy" id="888019"/>
    <lineage>
        <taxon>Bacteria</taxon>
        <taxon>Bacillati</taxon>
        <taxon>Actinomycetota</taxon>
        <taxon>Actinomycetes</taxon>
        <taxon>Micrococcales</taxon>
        <taxon>Micrococcaceae</taxon>
        <taxon>Rothia</taxon>
    </lineage>
</organism>
<sequence length="46" mass="5399">MILVWMRPVSLVGLPSWIHARSAGGVFQKRCNKGFQKWYLPLTLRR</sequence>
<dbReference type="HOGENOM" id="CLU_3188552_0_0_11"/>
<evidence type="ECO:0000313" key="2">
    <source>
        <dbReference type="Proteomes" id="UP000017174"/>
    </source>
</evidence>
<reference evidence="1 2" key="1">
    <citation type="submission" date="2013-08" db="EMBL/GenBank/DDBJ databases">
        <authorList>
            <person name="Weinstock G."/>
            <person name="Sodergren E."/>
            <person name="Wylie T."/>
            <person name="Fulton L."/>
            <person name="Fulton R."/>
            <person name="Fronick C."/>
            <person name="O'Laughlin M."/>
            <person name="Godfrey J."/>
            <person name="Miner T."/>
            <person name="Herter B."/>
            <person name="Appelbaum E."/>
            <person name="Cordes M."/>
            <person name="Lek S."/>
            <person name="Wollam A."/>
            <person name="Pepin K.H."/>
            <person name="Palsikar V.B."/>
            <person name="Mitreva M."/>
            <person name="Wilson R.K."/>
        </authorList>
    </citation>
    <scope>NUCLEOTIDE SEQUENCE [LARGE SCALE GENOMIC DNA]</scope>
    <source>
        <strain evidence="1 2">F0184</strain>
    </source>
</reference>
<gene>
    <name evidence="1" type="ORF">HMPREF0742_00218</name>
</gene>
<dbReference type="AlphaFoldDB" id="U7V841"/>
<dbReference type="EMBL" id="AXZG01000010">
    <property type="protein sequence ID" value="ERT67314.1"/>
    <property type="molecule type" value="Genomic_DNA"/>
</dbReference>
<accession>U7V841</accession>
<evidence type="ECO:0000313" key="1">
    <source>
        <dbReference type="EMBL" id="ERT67314.1"/>
    </source>
</evidence>
<protein>
    <submittedName>
        <fullName evidence="1">Uncharacterized protein</fullName>
    </submittedName>
</protein>
<proteinExistence type="predicted"/>